<proteinExistence type="predicted"/>
<accession>A0A1H9P9N4</accession>
<evidence type="ECO:0000256" key="1">
    <source>
        <dbReference type="SAM" id="SignalP"/>
    </source>
</evidence>
<name>A0A1H9P9N4_9BURK</name>
<dbReference type="RefSeq" id="WP_091458003.1">
    <property type="nucleotide sequence ID" value="NZ_FOGD01000008.1"/>
</dbReference>
<dbReference type="EMBL" id="FOGD01000008">
    <property type="protein sequence ID" value="SER44886.1"/>
    <property type="molecule type" value="Genomic_DNA"/>
</dbReference>
<sequence>MHHVVVRHWHATVLSSCLAALSLPVWAERPMAVEDASTMERGSAKVELGWSKDANLRGWDTSIGYSPLHHVETEVNFGHARDHSFTPSDTQRAVGAAVKWVPLQADQGLSAGLKYAYSRDRLDSEQAKYHTHRLLALASWTFTAGPSLHLNLGKTWTRGQGHVGTWGLGGDMPVLGALVLTLETFGEQERKPAYQAGLRYQIAEGLKLSMAGGRGNRHNMGNLGIAWEF</sequence>
<keyword evidence="3" id="KW-1185">Reference proteome</keyword>
<organism evidence="2 3">
    <name type="scientific">Giesbergeria anulus</name>
    <dbReference type="NCBI Taxonomy" id="180197"/>
    <lineage>
        <taxon>Bacteria</taxon>
        <taxon>Pseudomonadati</taxon>
        <taxon>Pseudomonadota</taxon>
        <taxon>Betaproteobacteria</taxon>
        <taxon>Burkholderiales</taxon>
        <taxon>Comamonadaceae</taxon>
        <taxon>Giesbergeria</taxon>
    </lineage>
</organism>
<dbReference type="STRING" id="180197.SAMN02982919_02413"/>
<dbReference type="OrthoDB" id="8526647at2"/>
<gene>
    <name evidence="2" type="ORF">SAMN02982919_02413</name>
</gene>
<protein>
    <recommendedName>
        <fullName evidence="4">MetA-pathway of phenol degradation</fullName>
    </recommendedName>
</protein>
<feature type="signal peptide" evidence="1">
    <location>
        <begin position="1"/>
        <end position="27"/>
    </location>
</feature>
<keyword evidence="1" id="KW-0732">Signal</keyword>
<dbReference type="Proteomes" id="UP000199766">
    <property type="component" value="Unassembled WGS sequence"/>
</dbReference>
<dbReference type="AlphaFoldDB" id="A0A1H9P9N4"/>
<evidence type="ECO:0000313" key="3">
    <source>
        <dbReference type="Proteomes" id="UP000199766"/>
    </source>
</evidence>
<feature type="chain" id="PRO_5011463444" description="MetA-pathway of phenol degradation" evidence="1">
    <location>
        <begin position="28"/>
        <end position="229"/>
    </location>
</feature>
<reference evidence="2 3" key="1">
    <citation type="submission" date="2016-10" db="EMBL/GenBank/DDBJ databases">
        <authorList>
            <person name="de Groot N.N."/>
        </authorList>
    </citation>
    <scope>NUCLEOTIDE SEQUENCE [LARGE SCALE GENOMIC DNA]</scope>
    <source>
        <strain evidence="2 3">ATCC 35958</strain>
    </source>
</reference>
<evidence type="ECO:0008006" key="4">
    <source>
        <dbReference type="Google" id="ProtNLM"/>
    </source>
</evidence>
<evidence type="ECO:0000313" key="2">
    <source>
        <dbReference type="EMBL" id="SER44886.1"/>
    </source>
</evidence>